<reference evidence="4" key="1">
    <citation type="submission" date="2020-08" db="EMBL/GenBank/DDBJ databases">
        <authorList>
            <person name="Hu Y."/>
            <person name="Nguyen S.V."/>
            <person name="Li F."/>
            <person name="Fanning S."/>
        </authorList>
    </citation>
    <scope>NUCLEOTIDE SEQUENCE</scope>
    <source>
        <strain evidence="4">SYSU D8009</strain>
    </source>
</reference>
<dbReference type="EMBL" id="JACOMF010000119">
    <property type="protein sequence ID" value="MBC4019104.1"/>
    <property type="molecule type" value="Genomic_DNA"/>
</dbReference>
<evidence type="ECO:0000259" key="3">
    <source>
        <dbReference type="PROSITE" id="PS50110"/>
    </source>
</evidence>
<name>A0A9X0UFQ0_9PROT</name>
<keyword evidence="5" id="KW-1185">Reference proteome</keyword>
<feature type="modified residue" description="4-aspartylphosphate" evidence="2">
    <location>
        <position position="52"/>
    </location>
</feature>
<feature type="domain" description="Response regulatory" evidence="3">
    <location>
        <begin position="2"/>
        <end position="116"/>
    </location>
</feature>
<dbReference type="AlphaFoldDB" id="A0A9X0UFQ0"/>
<dbReference type="PANTHER" id="PTHR44591">
    <property type="entry name" value="STRESS RESPONSE REGULATOR PROTEIN 1"/>
    <property type="match status" value="1"/>
</dbReference>
<dbReference type="Proteomes" id="UP000600101">
    <property type="component" value="Unassembled WGS sequence"/>
</dbReference>
<evidence type="ECO:0000313" key="5">
    <source>
        <dbReference type="Proteomes" id="UP000600101"/>
    </source>
</evidence>
<dbReference type="RefSeq" id="WP_186773837.1">
    <property type="nucleotide sequence ID" value="NZ_JACOMF010000119.1"/>
</dbReference>
<dbReference type="Pfam" id="PF00072">
    <property type="entry name" value="Response_reg"/>
    <property type="match status" value="1"/>
</dbReference>
<gene>
    <name evidence="4" type="ORF">H7965_28105</name>
</gene>
<keyword evidence="1 2" id="KW-0597">Phosphoprotein</keyword>
<accession>A0A9X0UFQ0</accession>
<dbReference type="SMART" id="SM00448">
    <property type="entry name" value="REC"/>
    <property type="match status" value="1"/>
</dbReference>
<dbReference type="SUPFAM" id="SSF52172">
    <property type="entry name" value="CheY-like"/>
    <property type="match status" value="1"/>
</dbReference>
<dbReference type="PROSITE" id="PS50110">
    <property type="entry name" value="RESPONSE_REGULATORY"/>
    <property type="match status" value="1"/>
</dbReference>
<evidence type="ECO:0000256" key="2">
    <source>
        <dbReference type="PROSITE-ProRule" id="PRU00169"/>
    </source>
</evidence>
<organism evidence="4 5">
    <name type="scientific">Siccirubricoccus deserti</name>
    <dbReference type="NCBI Taxonomy" id="2013562"/>
    <lineage>
        <taxon>Bacteria</taxon>
        <taxon>Pseudomonadati</taxon>
        <taxon>Pseudomonadota</taxon>
        <taxon>Alphaproteobacteria</taxon>
        <taxon>Acetobacterales</taxon>
        <taxon>Roseomonadaceae</taxon>
        <taxon>Siccirubricoccus</taxon>
    </lineage>
</organism>
<evidence type="ECO:0000256" key="1">
    <source>
        <dbReference type="ARBA" id="ARBA00022553"/>
    </source>
</evidence>
<dbReference type="PANTHER" id="PTHR44591:SF3">
    <property type="entry name" value="RESPONSE REGULATORY DOMAIN-CONTAINING PROTEIN"/>
    <property type="match status" value="1"/>
</dbReference>
<dbReference type="Gene3D" id="3.40.50.2300">
    <property type="match status" value="1"/>
</dbReference>
<dbReference type="InterPro" id="IPR050595">
    <property type="entry name" value="Bact_response_regulator"/>
</dbReference>
<protein>
    <submittedName>
        <fullName evidence="4">Response regulator</fullName>
    </submittedName>
</protein>
<dbReference type="InterPro" id="IPR011006">
    <property type="entry name" value="CheY-like_superfamily"/>
</dbReference>
<dbReference type="InterPro" id="IPR001789">
    <property type="entry name" value="Sig_transdc_resp-reg_receiver"/>
</dbReference>
<sequence length="125" mass="13032">MRVLLIEDDALVRTALSETLAKEGIEVDGLASAEDALVLIGAGQVPDVLVADINLGPGLNGVDLAAIARERHPAIEVILISGIAPEHRQNPLSRRERFLQKPFAPAVLAEAIRSAATAASARAAA</sequence>
<dbReference type="GO" id="GO:0000160">
    <property type="term" value="P:phosphorelay signal transduction system"/>
    <property type="evidence" value="ECO:0007669"/>
    <property type="project" value="InterPro"/>
</dbReference>
<comment type="caution">
    <text evidence="4">The sequence shown here is derived from an EMBL/GenBank/DDBJ whole genome shotgun (WGS) entry which is preliminary data.</text>
</comment>
<evidence type="ECO:0000313" key="4">
    <source>
        <dbReference type="EMBL" id="MBC4019104.1"/>
    </source>
</evidence>
<proteinExistence type="predicted"/>